<dbReference type="GO" id="GO:0005886">
    <property type="term" value="C:plasma membrane"/>
    <property type="evidence" value="ECO:0007669"/>
    <property type="project" value="UniProtKB-SubCell"/>
</dbReference>
<dbReference type="InterPro" id="IPR032808">
    <property type="entry name" value="DoxX"/>
</dbReference>
<gene>
    <name evidence="8" type="ORF">OI18_10210</name>
</gene>
<keyword evidence="9" id="KW-1185">Reference proteome</keyword>
<evidence type="ECO:0000256" key="7">
    <source>
        <dbReference type="SAM" id="Phobius"/>
    </source>
</evidence>
<sequence length="138" mass="15756">MNSFFSPSVKIWYEPGMTLIRIITGLFMVYHGVEVFDAKQMQEYTKWLTDLKFPSPAIMAYLGKTAEFIGGCCITLGLFTRVTVWPMILTMLGVCFGMGKGKIFYEDQHPFMFVLIGLIFFFNGPGRYSVDQALFGRK</sequence>
<evidence type="ECO:0000313" key="8">
    <source>
        <dbReference type="EMBL" id="KIC94824.1"/>
    </source>
</evidence>
<comment type="subcellular location">
    <subcellularLocation>
        <location evidence="1">Cell membrane</location>
        <topology evidence="1">Multi-pass membrane protein</topology>
    </subcellularLocation>
</comment>
<feature type="transmembrane region" description="Helical" evidence="7">
    <location>
        <begin position="111"/>
        <end position="130"/>
    </location>
</feature>
<dbReference type="PANTHER" id="PTHR33452:SF1">
    <property type="entry name" value="INNER MEMBRANE PROTEIN YPHA-RELATED"/>
    <property type="match status" value="1"/>
</dbReference>
<dbReference type="Proteomes" id="UP000031408">
    <property type="component" value="Unassembled WGS sequence"/>
</dbReference>
<evidence type="ECO:0000256" key="2">
    <source>
        <dbReference type="ARBA" id="ARBA00006679"/>
    </source>
</evidence>
<keyword evidence="6 7" id="KW-0472">Membrane</keyword>
<evidence type="ECO:0000256" key="4">
    <source>
        <dbReference type="ARBA" id="ARBA00022692"/>
    </source>
</evidence>
<evidence type="ECO:0000256" key="5">
    <source>
        <dbReference type="ARBA" id="ARBA00022989"/>
    </source>
</evidence>
<keyword evidence="3" id="KW-1003">Cell membrane</keyword>
<dbReference type="Pfam" id="PF07681">
    <property type="entry name" value="DoxX"/>
    <property type="match status" value="1"/>
</dbReference>
<evidence type="ECO:0008006" key="10">
    <source>
        <dbReference type="Google" id="ProtNLM"/>
    </source>
</evidence>
<proteinExistence type="inferred from homology"/>
<reference evidence="8 9" key="1">
    <citation type="submission" date="2014-11" db="EMBL/GenBank/DDBJ databases">
        <title>Genome sequence of Flavihumibacter solisilvae 3-3.</title>
        <authorList>
            <person name="Zhou G."/>
            <person name="Li M."/>
            <person name="Wang G."/>
        </authorList>
    </citation>
    <scope>NUCLEOTIDE SEQUENCE [LARGE SCALE GENOMIC DNA]</scope>
    <source>
        <strain evidence="8 9">3-3</strain>
    </source>
</reference>
<protein>
    <recommendedName>
        <fullName evidence="10">DoxX family protein</fullName>
    </recommendedName>
</protein>
<keyword evidence="5 7" id="KW-1133">Transmembrane helix</keyword>
<evidence type="ECO:0000313" key="9">
    <source>
        <dbReference type="Proteomes" id="UP000031408"/>
    </source>
</evidence>
<evidence type="ECO:0000256" key="1">
    <source>
        <dbReference type="ARBA" id="ARBA00004651"/>
    </source>
</evidence>
<evidence type="ECO:0000256" key="3">
    <source>
        <dbReference type="ARBA" id="ARBA00022475"/>
    </source>
</evidence>
<dbReference type="STRING" id="1349421.OI18_10210"/>
<dbReference type="AlphaFoldDB" id="A0A0C1IWF3"/>
<dbReference type="PANTHER" id="PTHR33452">
    <property type="entry name" value="OXIDOREDUCTASE CATD-RELATED"/>
    <property type="match status" value="1"/>
</dbReference>
<keyword evidence="4 7" id="KW-0812">Transmembrane</keyword>
<feature type="transmembrane region" description="Helical" evidence="7">
    <location>
        <begin position="12"/>
        <end position="33"/>
    </location>
</feature>
<organism evidence="8 9">
    <name type="scientific">Flavihumibacter solisilvae</name>
    <dbReference type="NCBI Taxonomy" id="1349421"/>
    <lineage>
        <taxon>Bacteria</taxon>
        <taxon>Pseudomonadati</taxon>
        <taxon>Bacteroidota</taxon>
        <taxon>Chitinophagia</taxon>
        <taxon>Chitinophagales</taxon>
        <taxon>Chitinophagaceae</taxon>
        <taxon>Flavihumibacter</taxon>
    </lineage>
</organism>
<dbReference type="RefSeq" id="WP_039139555.1">
    <property type="nucleotide sequence ID" value="NZ_JSVC01000010.1"/>
</dbReference>
<accession>A0A0C1IWF3</accession>
<dbReference type="EMBL" id="JSVC01000010">
    <property type="protein sequence ID" value="KIC94824.1"/>
    <property type="molecule type" value="Genomic_DNA"/>
</dbReference>
<comment type="caution">
    <text evidence="8">The sequence shown here is derived from an EMBL/GenBank/DDBJ whole genome shotgun (WGS) entry which is preliminary data.</text>
</comment>
<dbReference type="OrthoDB" id="959527at2"/>
<evidence type="ECO:0000256" key="6">
    <source>
        <dbReference type="ARBA" id="ARBA00023136"/>
    </source>
</evidence>
<comment type="similarity">
    <text evidence="2">Belongs to the DoxX family.</text>
</comment>
<name>A0A0C1IWF3_9BACT</name>
<dbReference type="InterPro" id="IPR051907">
    <property type="entry name" value="DoxX-like_oxidoreductase"/>
</dbReference>